<evidence type="ECO:0000259" key="3">
    <source>
        <dbReference type="Pfam" id="PF00534"/>
    </source>
</evidence>
<dbReference type="SUPFAM" id="SSF53756">
    <property type="entry name" value="UDP-Glycosyltransferase/glycogen phosphorylase"/>
    <property type="match status" value="1"/>
</dbReference>
<accession>A0A1F6M9Q1</accession>
<feature type="domain" description="Glycosyl transferase family 1" evidence="3">
    <location>
        <begin position="178"/>
        <end position="345"/>
    </location>
</feature>
<dbReference type="EMBL" id="MFQA01000045">
    <property type="protein sequence ID" value="OGH68382.1"/>
    <property type="molecule type" value="Genomic_DNA"/>
</dbReference>
<dbReference type="CDD" id="cd03801">
    <property type="entry name" value="GT4_PimA-like"/>
    <property type="match status" value="1"/>
</dbReference>
<protein>
    <recommendedName>
        <fullName evidence="3">Glycosyl transferase family 1 domain-containing protein</fullName>
    </recommendedName>
</protein>
<sequence>MDKCAAINVLELISSLNYAGSQRALVNFCRYSDRHFFKMHVATYIEGGPREKEIHDLGIECVIFKNDIASLLKYVAQKNIQIVHFHRSGHYVPFEHLVLQKLKSQNPLLVIVETNIFGKYDARSASLIDCSLVISKMNLNEVFVKQAGVFDFNRMRTLYFPVDAASFAKNIPTQEEITAYKKKNNIQPADFVIGRLGRPDIAKWSDLLIETVPYLVKLIPRIKYLIQSAPESRKRQVLTGRYRDNFIFVEPSAEDKDIALFFSSLDVYAHASKIGESFGMTLAEAGLFKKPVVVNSTPQRDNSQVEVVNHMQTGIIANGPQAFARAVAYLYAHPKEKERMGEAARFKVLQEYDAEATTRCLEKVFVEKLLQKNIPVCQTVIDLYAKINYFPSENDLVAYRKDYQKRIANTFSPLTNKEMVYNALFKPKKMYRKVIDFIEHRFKQKKMY</sequence>
<reference evidence="4 5" key="1">
    <citation type="journal article" date="2016" name="Nat. Commun.">
        <title>Thousands of microbial genomes shed light on interconnected biogeochemical processes in an aquifer system.</title>
        <authorList>
            <person name="Anantharaman K."/>
            <person name="Brown C.T."/>
            <person name="Hug L.A."/>
            <person name="Sharon I."/>
            <person name="Castelle C.J."/>
            <person name="Probst A.J."/>
            <person name="Thomas B.C."/>
            <person name="Singh A."/>
            <person name="Wilkins M.J."/>
            <person name="Karaoz U."/>
            <person name="Brodie E.L."/>
            <person name="Williams K.H."/>
            <person name="Hubbard S.S."/>
            <person name="Banfield J.F."/>
        </authorList>
    </citation>
    <scope>NUCLEOTIDE SEQUENCE [LARGE SCALE GENOMIC DNA]</scope>
</reference>
<comment type="caution">
    <text evidence="4">The sequence shown here is derived from an EMBL/GenBank/DDBJ whole genome shotgun (WGS) entry which is preliminary data.</text>
</comment>
<keyword evidence="1" id="KW-0328">Glycosyltransferase</keyword>
<name>A0A1F6M9Q1_9BACT</name>
<keyword evidence="2" id="KW-0808">Transferase</keyword>
<dbReference type="Pfam" id="PF00534">
    <property type="entry name" value="Glycos_transf_1"/>
    <property type="match status" value="1"/>
</dbReference>
<evidence type="ECO:0000313" key="4">
    <source>
        <dbReference type="EMBL" id="OGH68382.1"/>
    </source>
</evidence>
<evidence type="ECO:0000256" key="1">
    <source>
        <dbReference type="ARBA" id="ARBA00022676"/>
    </source>
</evidence>
<dbReference type="AlphaFoldDB" id="A0A1F6M9Q1"/>
<dbReference type="GO" id="GO:0016757">
    <property type="term" value="F:glycosyltransferase activity"/>
    <property type="evidence" value="ECO:0007669"/>
    <property type="project" value="UniProtKB-KW"/>
</dbReference>
<organism evidence="4 5">
    <name type="scientific">Candidatus Magasanikbacteria bacterium RIFCSPHIGHO2_02_FULL_45_10</name>
    <dbReference type="NCBI Taxonomy" id="1798679"/>
    <lineage>
        <taxon>Bacteria</taxon>
        <taxon>Candidatus Magasanikiibacteriota</taxon>
    </lineage>
</organism>
<dbReference type="PANTHER" id="PTHR12526">
    <property type="entry name" value="GLYCOSYLTRANSFERASE"/>
    <property type="match status" value="1"/>
</dbReference>
<dbReference type="Proteomes" id="UP000176413">
    <property type="component" value="Unassembled WGS sequence"/>
</dbReference>
<proteinExistence type="predicted"/>
<dbReference type="Gene3D" id="3.40.50.2000">
    <property type="entry name" value="Glycogen Phosphorylase B"/>
    <property type="match status" value="2"/>
</dbReference>
<gene>
    <name evidence="4" type="ORF">A3D53_02870</name>
</gene>
<evidence type="ECO:0000313" key="5">
    <source>
        <dbReference type="Proteomes" id="UP000176413"/>
    </source>
</evidence>
<dbReference type="InterPro" id="IPR001296">
    <property type="entry name" value="Glyco_trans_1"/>
</dbReference>
<evidence type="ECO:0000256" key="2">
    <source>
        <dbReference type="ARBA" id="ARBA00022679"/>
    </source>
</evidence>
<dbReference type="PANTHER" id="PTHR12526:SF510">
    <property type="entry name" value="D-INOSITOL 3-PHOSPHATE GLYCOSYLTRANSFERASE"/>
    <property type="match status" value="1"/>
</dbReference>